<reference evidence="1" key="1">
    <citation type="journal article" date="2021" name="PeerJ">
        <title>Extensive microbial diversity within the chicken gut microbiome revealed by metagenomics and culture.</title>
        <authorList>
            <person name="Gilroy R."/>
            <person name="Ravi A."/>
            <person name="Getino M."/>
            <person name="Pursley I."/>
            <person name="Horton D.L."/>
            <person name="Alikhan N.F."/>
            <person name="Baker D."/>
            <person name="Gharbi K."/>
            <person name="Hall N."/>
            <person name="Watson M."/>
            <person name="Adriaenssens E.M."/>
            <person name="Foster-Nyarko E."/>
            <person name="Jarju S."/>
            <person name="Secka A."/>
            <person name="Antonio M."/>
            <person name="Oren A."/>
            <person name="Chaudhuri R.R."/>
            <person name="La Ragione R."/>
            <person name="Hildebrand F."/>
            <person name="Pallen M.J."/>
        </authorList>
    </citation>
    <scope>NUCLEOTIDE SEQUENCE</scope>
    <source>
        <strain evidence="1">ChiHecec3B27-8219</strain>
    </source>
</reference>
<dbReference type="Proteomes" id="UP000824055">
    <property type="component" value="Unassembled WGS sequence"/>
</dbReference>
<evidence type="ECO:0000313" key="2">
    <source>
        <dbReference type="Proteomes" id="UP000824055"/>
    </source>
</evidence>
<sequence length="72" mass="8158">MNALIGLIGLVVIALLGWAVAELKYKTIIFTHSEEEAEEAELLENERREHGFREMNIKDIIRTNSTKGFDAV</sequence>
<evidence type="ECO:0000313" key="1">
    <source>
        <dbReference type="EMBL" id="HIZ68770.1"/>
    </source>
</evidence>
<proteinExistence type="predicted"/>
<comment type="caution">
    <text evidence="1">The sequence shown here is derived from an EMBL/GenBank/DDBJ whole genome shotgun (WGS) entry which is preliminary data.</text>
</comment>
<organism evidence="1 2">
    <name type="scientific">Candidatus Prevotella avicola</name>
    <dbReference type="NCBI Taxonomy" id="2838738"/>
    <lineage>
        <taxon>Bacteria</taxon>
        <taxon>Pseudomonadati</taxon>
        <taxon>Bacteroidota</taxon>
        <taxon>Bacteroidia</taxon>
        <taxon>Bacteroidales</taxon>
        <taxon>Prevotellaceae</taxon>
        <taxon>Prevotella</taxon>
    </lineage>
</organism>
<dbReference type="AlphaFoldDB" id="A0A9D2FYH0"/>
<name>A0A9D2FYH0_9BACT</name>
<dbReference type="EMBL" id="DXBE01000024">
    <property type="protein sequence ID" value="HIZ68770.1"/>
    <property type="molecule type" value="Genomic_DNA"/>
</dbReference>
<accession>A0A9D2FYH0</accession>
<reference evidence="1" key="2">
    <citation type="submission" date="2021-04" db="EMBL/GenBank/DDBJ databases">
        <authorList>
            <person name="Gilroy R."/>
        </authorList>
    </citation>
    <scope>NUCLEOTIDE SEQUENCE</scope>
    <source>
        <strain evidence="1">ChiHecec3B27-8219</strain>
    </source>
</reference>
<protein>
    <submittedName>
        <fullName evidence="1">Uncharacterized protein</fullName>
    </submittedName>
</protein>
<gene>
    <name evidence="1" type="ORF">H9966_02645</name>
</gene>